<comment type="caution">
    <text evidence="2">The sequence shown here is derived from an EMBL/GenBank/DDBJ whole genome shotgun (WGS) entry which is preliminary data.</text>
</comment>
<name>A0A8H6MLU8_9PEZI</name>
<evidence type="ECO:0000313" key="2">
    <source>
        <dbReference type="EMBL" id="KAF6800279.1"/>
    </source>
</evidence>
<dbReference type="Proteomes" id="UP000652219">
    <property type="component" value="Unassembled WGS sequence"/>
</dbReference>
<evidence type="ECO:0000313" key="3">
    <source>
        <dbReference type="Proteomes" id="UP000652219"/>
    </source>
</evidence>
<evidence type="ECO:0000256" key="1">
    <source>
        <dbReference type="SAM" id="MobiDB-lite"/>
    </source>
</evidence>
<feature type="compositionally biased region" description="Polar residues" evidence="1">
    <location>
        <begin position="110"/>
        <end position="122"/>
    </location>
</feature>
<dbReference type="AlphaFoldDB" id="A0A8H6MLU8"/>
<keyword evidence="3" id="KW-1185">Reference proteome</keyword>
<accession>A0A8H6MLU8</accession>
<protein>
    <submittedName>
        <fullName evidence="2">Uncharacterized protein</fullName>
    </submittedName>
</protein>
<proteinExistence type="predicted"/>
<gene>
    <name evidence="2" type="ORF">CSOJ01_12255</name>
</gene>
<reference evidence="2 3" key="1">
    <citation type="journal article" date="2020" name="Phytopathology">
        <title>Genome Sequence Resources of Colletotrichum truncatum, C. plurivorum, C. musicola, and C. sojae: Four Species Pathogenic to Soybean (Glycine max).</title>
        <authorList>
            <person name="Rogerio F."/>
            <person name="Boufleur T.R."/>
            <person name="Ciampi-Guillardi M."/>
            <person name="Sukno S.A."/>
            <person name="Thon M.R."/>
            <person name="Massola Junior N.S."/>
            <person name="Baroncelli R."/>
        </authorList>
    </citation>
    <scope>NUCLEOTIDE SEQUENCE [LARGE SCALE GENOMIC DNA]</scope>
    <source>
        <strain evidence="2 3">LFN0009</strain>
    </source>
</reference>
<sequence>MEKTLGREHAMALRIAAFQKGSRSAARTGLDLRRVAGWDSSLMRRDGWLPLRTDDAIPRLPVRPVRPVACEREEEKDASNRRQGWDRVAWDDGLHSAARRSWNGRHNPHSKWNSNSMNAVVE</sequence>
<organism evidence="2 3">
    <name type="scientific">Colletotrichum sojae</name>
    <dbReference type="NCBI Taxonomy" id="2175907"/>
    <lineage>
        <taxon>Eukaryota</taxon>
        <taxon>Fungi</taxon>
        <taxon>Dikarya</taxon>
        <taxon>Ascomycota</taxon>
        <taxon>Pezizomycotina</taxon>
        <taxon>Sordariomycetes</taxon>
        <taxon>Hypocreomycetidae</taxon>
        <taxon>Glomerellales</taxon>
        <taxon>Glomerellaceae</taxon>
        <taxon>Colletotrichum</taxon>
        <taxon>Colletotrichum orchidearum species complex</taxon>
    </lineage>
</organism>
<dbReference type="EMBL" id="WIGN01000308">
    <property type="protein sequence ID" value="KAF6800279.1"/>
    <property type="molecule type" value="Genomic_DNA"/>
</dbReference>
<feature type="region of interest" description="Disordered" evidence="1">
    <location>
        <begin position="99"/>
        <end position="122"/>
    </location>
</feature>